<proteinExistence type="predicted"/>
<keyword evidence="2" id="KW-1185">Reference proteome</keyword>
<dbReference type="Proteomes" id="UP001218218">
    <property type="component" value="Unassembled WGS sequence"/>
</dbReference>
<name>A0AAD6ZGK7_9AGAR</name>
<evidence type="ECO:0000313" key="2">
    <source>
        <dbReference type="Proteomes" id="UP001218218"/>
    </source>
</evidence>
<protein>
    <submittedName>
        <fullName evidence="1">Uncharacterized protein</fullName>
    </submittedName>
</protein>
<sequence>MSKFNGEAGAGLVFTCAVQILAKSIQVWGCIGLCVEADRGRNPGEIVKTKVAQVPGVTQVPGIYCMILTVSDWGLHRSLITIVIPIEVFLLFRKASPRVSRTLACALDRSSVSLRRATVTGDGEQTLGAQPTRASG</sequence>
<reference evidence="1" key="1">
    <citation type="submission" date="2023-03" db="EMBL/GenBank/DDBJ databases">
        <title>Massive genome expansion in bonnet fungi (Mycena s.s.) driven by repeated elements and novel gene families across ecological guilds.</title>
        <authorList>
            <consortium name="Lawrence Berkeley National Laboratory"/>
            <person name="Harder C.B."/>
            <person name="Miyauchi S."/>
            <person name="Viragh M."/>
            <person name="Kuo A."/>
            <person name="Thoen E."/>
            <person name="Andreopoulos B."/>
            <person name="Lu D."/>
            <person name="Skrede I."/>
            <person name="Drula E."/>
            <person name="Henrissat B."/>
            <person name="Morin E."/>
            <person name="Kohler A."/>
            <person name="Barry K."/>
            <person name="LaButti K."/>
            <person name="Morin E."/>
            <person name="Salamov A."/>
            <person name="Lipzen A."/>
            <person name="Mereny Z."/>
            <person name="Hegedus B."/>
            <person name="Baldrian P."/>
            <person name="Stursova M."/>
            <person name="Weitz H."/>
            <person name="Taylor A."/>
            <person name="Grigoriev I.V."/>
            <person name="Nagy L.G."/>
            <person name="Martin F."/>
            <person name="Kauserud H."/>
        </authorList>
    </citation>
    <scope>NUCLEOTIDE SEQUENCE</scope>
    <source>
        <strain evidence="1">CBHHK002</strain>
    </source>
</reference>
<organism evidence="1 2">
    <name type="scientific">Mycena albidolilacea</name>
    <dbReference type="NCBI Taxonomy" id="1033008"/>
    <lineage>
        <taxon>Eukaryota</taxon>
        <taxon>Fungi</taxon>
        <taxon>Dikarya</taxon>
        <taxon>Basidiomycota</taxon>
        <taxon>Agaricomycotina</taxon>
        <taxon>Agaricomycetes</taxon>
        <taxon>Agaricomycetidae</taxon>
        <taxon>Agaricales</taxon>
        <taxon>Marasmiineae</taxon>
        <taxon>Mycenaceae</taxon>
        <taxon>Mycena</taxon>
    </lineage>
</organism>
<comment type="caution">
    <text evidence="1">The sequence shown here is derived from an EMBL/GenBank/DDBJ whole genome shotgun (WGS) entry which is preliminary data.</text>
</comment>
<gene>
    <name evidence="1" type="ORF">DFH08DRAFT_818515</name>
</gene>
<dbReference type="AlphaFoldDB" id="A0AAD6ZGK7"/>
<accession>A0AAD6ZGK7</accession>
<dbReference type="EMBL" id="JARIHO010000050">
    <property type="protein sequence ID" value="KAJ7321653.1"/>
    <property type="molecule type" value="Genomic_DNA"/>
</dbReference>
<evidence type="ECO:0000313" key="1">
    <source>
        <dbReference type="EMBL" id="KAJ7321653.1"/>
    </source>
</evidence>